<feature type="transmembrane region" description="Helical" evidence="2">
    <location>
        <begin position="98"/>
        <end position="117"/>
    </location>
</feature>
<dbReference type="RefSeq" id="WP_055181822.1">
    <property type="nucleotide sequence ID" value="NZ_CABIWY010000009.1"/>
</dbReference>
<organism evidence="5 8">
    <name type="scientific">Dorea longicatena</name>
    <dbReference type="NCBI Taxonomy" id="88431"/>
    <lineage>
        <taxon>Bacteria</taxon>
        <taxon>Bacillati</taxon>
        <taxon>Bacillota</taxon>
        <taxon>Clostridia</taxon>
        <taxon>Lachnospirales</taxon>
        <taxon>Lachnospiraceae</taxon>
        <taxon>Dorea</taxon>
    </lineage>
</organism>
<evidence type="ECO:0000259" key="3">
    <source>
        <dbReference type="PROSITE" id="PS50943"/>
    </source>
</evidence>
<evidence type="ECO:0000256" key="1">
    <source>
        <dbReference type="ARBA" id="ARBA00023125"/>
    </source>
</evidence>
<dbReference type="InterPro" id="IPR001387">
    <property type="entry name" value="Cro/C1-type_HTH"/>
</dbReference>
<dbReference type="SUPFAM" id="SSF47413">
    <property type="entry name" value="lambda repressor-like DNA-binding domains"/>
    <property type="match status" value="1"/>
</dbReference>
<dbReference type="PANTHER" id="PTHR46558:SF11">
    <property type="entry name" value="HTH-TYPE TRANSCRIPTIONAL REGULATOR XRE"/>
    <property type="match status" value="1"/>
</dbReference>
<dbReference type="SMART" id="SM00530">
    <property type="entry name" value="HTH_XRE"/>
    <property type="match status" value="1"/>
</dbReference>
<evidence type="ECO:0000313" key="8">
    <source>
        <dbReference type="Proteomes" id="UP000095439"/>
    </source>
</evidence>
<dbReference type="PANTHER" id="PTHR46558">
    <property type="entry name" value="TRACRIPTIONAL REGULATORY PROTEIN-RELATED-RELATED"/>
    <property type="match status" value="1"/>
</dbReference>
<dbReference type="CDD" id="cd00093">
    <property type="entry name" value="HTH_XRE"/>
    <property type="match status" value="1"/>
</dbReference>
<feature type="domain" description="HTH cro/C1-type" evidence="3">
    <location>
        <begin position="11"/>
        <end position="65"/>
    </location>
</feature>
<dbReference type="PROSITE" id="PS50943">
    <property type="entry name" value="HTH_CROC1"/>
    <property type="match status" value="1"/>
</dbReference>
<evidence type="ECO:0000313" key="4">
    <source>
        <dbReference type="EMBL" id="CUN61862.1"/>
    </source>
</evidence>
<dbReference type="AlphaFoldDB" id="A0A174BSP5"/>
<protein>
    <submittedName>
        <fullName evidence="5">DNA-binding transcriptional repressor PuuR</fullName>
    </submittedName>
    <submittedName>
        <fullName evidence="6">Helix-turn-helix domain-containing protein</fullName>
    </submittedName>
</protein>
<keyword evidence="2" id="KW-0812">Transmembrane</keyword>
<dbReference type="InterPro" id="IPR010982">
    <property type="entry name" value="Lambda_DNA-bd_dom_sf"/>
</dbReference>
<evidence type="ECO:0000313" key="7">
    <source>
        <dbReference type="Proteomes" id="UP000095380"/>
    </source>
</evidence>
<proteinExistence type="predicted"/>
<dbReference type="Gene3D" id="1.10.260.40">
    <property type="entry name" value="lambda repressor-like DNA-binding domains"/>
    <property type="match status" value="1"/>
</dbReference>
<dbReference type="EMBL" id="CYYM01000002">
    <property type="protein sequence ID" value="CUN61862.1"/>
    <property type="molecule type" value="Genomic_DNA"/>
</dbReference>
<evidence type="ECO:0000313" key="5">
    <source>
        <dbReference type="EMBL" id="CUO03794.1"/>
    </source>
</evidence>
<keyword evidence="2" id="KW-1133">Transmembrane helix</keyword>
<dbReference type="GO" id="GO:0003677">
    <property type="term" value="F:DNA binding"/>
    <property type="evidence" value="ECO:0007669"/>
    <property type="project" value="UniProtKB-KW"/>
</dbReference>
<name>A0A174BSP5_9FIRM</name>
<dbReference type="EMBL" id="CYYY01000009">
    <property type="protein sequence ID" value="CUO03794.1"/>
    <property type="molecule type" value="Genomic_DNA"/>
</dbReference>
<gene>
    <name evidence="4" type="ORF">ERS852408_00664</name>
    <name evidence="5" type="ORF">ERS852423_02107</name>
    <name evidence="6" type="ORF">G4332_03395</name>
</gene>
<evidence type="ECO:0000313" key="6">
    <source>
        <dbReference type="EMBL" id="NSE57171.1"/>
    </source>
</evidence>
<feature type="transmembrane region" description="Helical" evidence="2">
    <location>
        <begin position="123"/>
        <end position="141"/>
    </location>
</feature>
<dbReference type="Proteomes" id="UP000724058">
    <property type="component" value="Unassembled WGS sequence"/>
</dbReference>
<keyword evidence="2" id="KW-0472">Membrane</keyword>
<dbReference type="Proteomes" id="UP000095380">
    <property type="component" value="Unassembled WGS sequence"/>
</dbReference>
<dbReference type="Pfam" id="PF01381">
    <property type="entry name" value="HTH_3"/>
    <property type="match status" value="1"/>
</dbReference>
<feature type="transmembrane region" description="Helical" evidence="2">
    <location>
        <begin position="190"/>
        <end position="209"/>
    </location>
</feature>
<reference evidence="6" key="2">
    <citation type="journal article" date="2020" name="Cell Host Microbe">
        <title>Functional and Genomic Variation between Human-Derived Isolates of Lachnospiraceae Reveals Inter- and Intra-Species Diversity.</title>
        <authorList>
            <person name="Sorbara M.T."/>
            <person name="Littmann E.R."/>
            <person name="Fontana E."/>
            <person name="Moody T.U."/>
            <person name="Kohout C.E."/>
            <person name="Gjonbalaj M."/>
            <person name="Eaton V."/>
            <person name="Seok R."/>
            <person name="Leiner I.M."/>
            <person name="Pamer E.G."/>
        </authorList>
    </citation>
    <scope>NUCLEOTIDE SEQUENCE</scope>
    <source>
        <strain evidence="6">MSK.10.16</strain>
    </source>
</reference>
<keyword evidence="1 5" id="KW-0238">DNA-binding</keyword>
<dbReference type="EMBL" id="JAAIOD010000003">
    <property type="protein sequence ID" value="NSE57171.1"/>
    <property type="molecule type" value="Genomic_DNA"/>
</dbReference>
<evidence type="ECO:0000256" key="2">
    <source>
        <dbReference type="SAM" id="Phobius"/>
    </source>
</evidence>
<accession>A0A174BSP5</accession>
<reference evidence="7 8" key="1">
    <citation type="submission" date="2015-09" db="EMBL/GenBank/DDBJ databases">
        <authorList>
            <consortium name="Pathogen Informatics"/>
        </authorList>
    </citation>
    <scope>NUCLEOTIDE SEQUENCE [LARGE SCALE GENOMIC DNA]</scope>
    <source>
        <strain evidence="4 7">2789STDY5608851</strain>
        <strain evidence="5 8">2789STDY5608866</strain>
    </source>
</reference>
<feature type="transmembrane region" description="Helical" evidence="2">
    <location>
        <begin position="153"/>
        <end position="175"/>
    </location>
</feature>
<dbReference type="Proteomes" id="UP000095439">
    <property type="component" value="Unassembled WGS sequence"/>
</dbReference>
<reference evidence="6" key="3">
    <citation type="submission" date="2020-02" db="EMBL/GenBank/DDBJ databases">
        <authorList>
            <person name="Littmann E."/>
            <person name="Sorbara M."/>
        </authorList>
    </citation>
    <scope>NUCLEOTIDE SEQUENCE</scope>
    <source>
        <strain evidence="6">MSK.10.16</strain>
    </source>
</reference>
<sequence length="218" mass="25218">MVEPLELGRFISTCRKEKNLTQKQLGEELGVTDRAVSKWENGKSFPDISLIEPLCQILDISVSEFMLGKRIEPEHYQEETEKAWIASLDEPLLYKIQMIIYILGIAAVAVLQVPLFSHGPMCVNIICWAVWGALFFAAYYLDKKIPERKLRYSNPWIEGVFSVIYFLCYMLWFFLRKDEWGTLPMSEQMSLWAIIVVGLIVGVCVRVFLARKKRRSAV</sequence>